<dbReference type="InterPro" id="IPR018608">
    <property type="entry name" value="Gti1/Pac2"/>
</dbReference>
<dbReference type="Proteomes" id="UP000053593">
    <property type="component" value="Unassembled WGS sequence"/>
</dbReference>
<name>A0A0D0C7Q6_9AGAR</name>
<dbReference type="AlphaFoldDB" id="A0A0D0C7Q6"/>
<dbReference type="HOGENOM" id="CLU_028895_3_1_1"/>
<dbReference type="OrthoDB" id="5572844at2759"/>
<proteinExistence type="predicted"/>
<reference evidence="1 2" key="1">
    <citation type="submission" date="2014-04" db="EMBL/GenBank/DDBJ databases">
        <title>Evolutionary Origins and Diversification of the Mycorrhizal Mutualists.</title>
        <authorList>
            <consortium name="DOE Joint Genome Institute"/>
            <consortium name="Mycorrhizal Genomics Consortium"/>
            <person name="Kohler A."/>
            <person name="Kuo A."/>
            <person name="Nagy L.G."/>
            <person name="Floudas D."/>
            <person name="Copeland A."/>
            <person name="Barry K.W."/>
            <person name="Cichocki N."/>
            <person name="Veneault-Fourrey C."/>
            <person name="LaButti K."/>
            <person name="Lindquist E.A."/>
            <person name="Lipzen A."/>
            <person name="Lundell T."/>
            <person name="Morin E."/>
            <person name="Murat C."/>
            <person name="Riley R."/>
            <person name="Ohm R."/>
            <person name="Sun H."/>
            <person name="Tunlid A."/>
            <person name="Henrissat B."/>
            <person name="Grigoriev I.V."/>
            <person name="Hibbett D.S."/>
            <person name="Martin F."/>
        </authorList>
    </citation>
    <scope>NUCLEOTIDE SEQUENCE [LARGE SCALE GENOMIC DNA]</scope>
    <source>
        <strain evidence="1 2">FD-317 M1</strain>
    </source>
</reference>
<evidence type="ECO:0008006" key="3">
    <source>
        <dbReference type="Google" id="ProtNLM"/>
    </source>
</evidence>
<sequence>MITSNSCSLDVPYFHGYVETTMDALQLIYAARQGIIPRITRRLNHTERGVMIKSGAVFIFSVEESGIRRWTDGLLWSRSRIVGNFLVYWQINKHASGRGRYTGAEARNVPIYCNSLELSSGYKRGSTTQSGGEQGTLEPNALIKKTVTITIEGSDFHLISYYLSEDICNGRLKRPLSHPDVMELYMPPSIFRLTKFRVPPKIEIGPDGKPCFM</sequence>
<dbReference type="PANTHER" id="PTHR28027:SF2">
    <property type="entry name" value="TRANSCRIPTIONAL REGULATOR MIT1"/>
    <property type="match status" value="1"/>
</dbReference>
<dbReference type="Pfam" id="PF09729">
    <property type="entry name" value="Gti1_Pac2"/>
    <property type="match status" value="1"/>
</dbReference>
<evidence type="ECO:0000313" key="1">
    <source>
        <dbReference type="EMBL" id="KIK50828.1"/>
    </source>
</evidence>
<evidence type="ECO:0000313" key="2">
    <source>
        <dbReference type="Proteomes" id="UP000053593"/>
    </source>
</evidence>
<accession>A0A0D0C7Q6</accession>
<gene>
    <name evidence="1" type="ORF">GYMLUDRAFT_182214</name>
</gene>
<dbReference type="GO" id="GO:0003677">
    <property type="term" value="F:DNA binding"/>
    <property type="evidence" value="ECO:0007669"/>
    <property type="project" value="TreeGrafter"/>
</dbReference>
<dbReference type="PANTHER" id="PTHR28027">
    <property type="entry name" value="TRANSCRIPTIONAL REGULATOR MIT1"/>
    <property type="match status" value="1"/>
</dbReference>
<protein>
    <recommendedName>
        <fullName evidence="3">Gti1/Pac2 family-domain-containing protein</fullName>
    </recommendedName>
</protein>
<organism evidence="1 2">
    <name type="scientific">Collybiopsis luxurians FD-317 M1</name>
    <dbReference type="NCBI Taxonomy" id="944289"/>
    <lineage>
        <taxon>Eukaryota</taxon>
        <taxon>Fungi</taxon>
        <taxon>Dikarya</taxon>
        <taxon>Basidiomycota</taxon>
        <taxon>Agaricomycotina</taxon>
        <taxon>Agaricomycetes</taxon>
        <taxon>Agaricomycetidae</taxon>
        <taxon>Agaricales</taxon>
        <taxon>Marasmiineae</taxon>
        <taxon>Omphalotaceae</taxon>
        <taxon>Collybiopsis</taxon>
        <taxon>Collybiopsis luxurians</taxon>
    </lineage>
</organism>
<keyword evidence="2" id="KW-1185">Reference proteome</keyword>
<dbReference type="EMBL" id="KN834883">
    <property type="protein sequence ID" value="KIK50828.1"/>
    <property type="molecule type" value="Genomic_DNA"/>
</dbReference>